<evidence type="ECO:0000313" key="2">
    <source>
        <dbReference type="Proteomes" id="UP001272052"/>
    </source>
</evidence>
<gene>
    <name evidence="1" type="ORF">MmiAt1_03840</name>
</gene>
<dbReference type="EMBL" id="JAWDKC010000011">
    <property type="protein sequence ID" value="MDV0444840.1"/>
    <property type="molecule type" value="Genomic_DNA"/>
</dbReference>
<dbReference type="Pfam" id="PF09974">
    <property type="entry name" value="DUF2209"/>
    <property type="match status" value="1"/>
</dbReference>
<name>A0ABU3VN56_9EURY</name>
<dbReference type="InterPro" id="IPR014514">
    <property type="entry name" value="UCP021940"/>
</dbReference>
<evidence type="ECO:0000313" key="1">
    <source>
        <dbReference type="EMBL" id="MDV0444840.1"/>
    </source>
</evidence>
<comment type="caution">
    <text evidence="1">The sequence shown here is derived from an EMBL/GenBank/DDBJ whole genome shotgun (WGS) entry which is preliminary data.</text>
</comment>
<proteinExistence type="predicted"/>
<sequence length="152" mass="16838">MFTVIAVDISGRHRIDAGYYMVCAAASLEITPASIEKINEINTDAFLLSKPPELHDIVKIIENTAAKIKKKGPLIVERGDLFNLDENLSKALFSQEIRYQESIGERKAIEIAHHVSLSTRNLLLKETGMDIRIYGSEDDGNEPDGINGADIE</sequence>
<dbReference type="RefSeq" id="WP_318785254.1">
    <property type="nucleotide sequence ID" value="NZ_JAWDKC010000011.1"/>
</dbReference>
<keyword evidence="2" id="KW-1185">Reference proteome</keyword>
<accession>A0ABU3VN56</accession>
<organism evidence="1 2">
    <name type="scientific">Methanimicrococcus hacksteinii</name>
    <dbReference type="NCBI Taxonomy" id="3028293"/>
    <lineage>
        <taxon>Archaea</taxon>
        <taxon>Methanobacteriati</taxon>
        <taxon>Methanobacteriota</taxon>
        <taxon>Stenosarchaea group</taxon>
        <taxon>Methanomicrobia</taxon>
        <taxon>Methanosarcinales</taxon>
        <taxon>Methanosarcinaceae</taxon>
        <taxon>Methanimicrococcus</taxon>
    </lineage>
</organism>
<protein>
    <recommendedName>
        <fullName evidence="3">DUF2209 domain-containing protein</fullName>
    </recommendedName>
</protein>
<reference evidence="1 2" key="1">
    <citation type="submission" date="2023-06" db="EMBL/GenBank/DDBJ databases">
        <title>Genome sequence of Methanimicrococcus sp. At1.</title>
        <authorList>
            <person name="Protasov E."/>
            <person name="Platt K."/>
            <person name="Poehlein A."/>
            <person name="Daniel R."/>
            <person name="Brune A."/>
        </authorList>
    </citation>
    <scope>NUCLEOTIDE SEQUENCE [LARGE SCALE GENOMIC DNA]</scope>
    <source>
        <strain evidence="1 2">At1</strain>
    </source>
</reference>
<evidence type="ECO:0008006" key="3">
    <source>
        <dbReference type="Google" id="ProtNLM"/>
    </source>
</evidence>
<dbReference type="Proteomes" id="UP001272052">
    <property type="component" value="Unassembled WGS sequence"/>
</dbReference>